<dbReference type="EMBL" id="CAFBQA010000008">
    <property type="protein sequence ID" value="CAB5035427.1"/>
    <property type="molecule type" value="Genomic_DNA"/>
</dbReference>
<evidence type="ECO:0000313" key="3">
    <source>
        <dbReference type="EMBL" id="CAB4766486.1"/>
    </source>
</evidence>
<protein>
    <submittedName>
        <fullName evidence="6">Unannotated protein</fullName>
    </submittedName>
</protein>
<sequence>MISELLNDPETRVILCCGSGGVGKTTTAAAIALKAAEQGRKTVVLTIDPARRLAQALGLNELSFEPRAVKDVSNLYAMQLDMKRTFDEIVLTHADAKRARTILENPFYISLSSSFAGTQEYMAMEKLGQLLASKEWDLIVVDTPPSRSALDFLDAPARLGSFLDGRLIKFLTTPAKAGGWALTRILNAGIQLFASTVSKILGGEFLADISAFVAALDSVFGGFRKRADETYKLLKAPGSAFIVVAIPERDPIREAEFFIERLLSEGMPLAGVIVNRVSPTLAPLTIAASKELSKGASPELMAALELHMENLRVKSNEDRLIKAIKSPALLRIEDAGAEISDLAGLRSINLSGNSL</sequence>
<dbReference type="EMBL" id="CAEZZQ010000011">
    <property type="protein sequence ID" value="CAB4766486.1"/>
    <property type="molecule type" value="Genomic_DNA"/>
</dbReference>
<dbReference type="Gene3D" id="3.40.50.300">
    <property type="entry name" value="P-loop containing nucleotide triphosphate hydrolases"/>
    <property type="match status" value="1"/>
</dbReference>
<dbReference type="InterPro" id="IPR025723">
    <property type="entry name" value="ArsA/GET3_ATPase-like"/>
</dbReference>
<proteinExistence type="predicted"/>
<dbReference type="PANTHER" id="PTHR10803">
    <property type="entry name" value="ARSENICAL PUMP-DRIVING ATPASE ARSENITE-TRANSLOCATING ATPASE"/>
    <property type="match status" value="1"/>
</dbReference>
<dbReference type="CDD" id="cd02035">
    <property type="entry name" value="ArsA"/>
    <property type="match status" value="1"/>
</dbReference>
<organism evidence="6">
    <name type="scientific">freshwater metagenome</name>
    <dbReference type="NCBI Taxonomy" id="449393"/>
    <lineage>
        <taxon>unclassified sequences</taxon>
        <taxon>metagenomes</taxon>
        <taxon>ecological metagenomes</taxon>
    </lineage>
</organism>
<dbReference type="GO" id="GO:0005524">
    <property type="term" value="F:ATP binding"/>
    <property type="evidence" value="ECO:0007669"/>
    <property type="project" value="InterPro"/>
</dbReference>
<name>A0A6J7TQF2_9ZZZZ</name>
<dbReference type="GO" id="GO:0016887">
    <property type="term" value="F:ATP hydrolysis activity"/>
    <property type="evidence" value="ECO:0007669"/>
    <property type="project" value="InterPro"/>
</dbReference>
<dbReference type="SUPFAM" id="SSF52540">
    <property type="entry name" value="P-loop containing nucleoside triphosphate hydrolases"/>
    <property type="match status" value="1"/>
</dbReference>
<gene>
    <name evidence="2" type="ORF">UFOPK2593_00356</name>
    <name evidence="3" type="ORF">UFOPK2894_00298</name>
    <name evidence="4" type="ORF">UFOPK3492_00848</name>
    <name evidence="5" type="ORF">UFOPK4234_00295</name>
    <name evidence="6" type="ORF">UFOPK4295_01291</name>
</gene>
<dbReference type="InterPro" id="IPR016300">
    <property type="entry name" value="ATPase_ArsA/GET3"/>
</dbReference>
<evidence type="ECO:0000259" key="1">
    <source>
        <dbReference type="Pfam" id="PF02374"/>
    </source>
</evidence>
<dbReference type="InterPro" id="IPR027417">
    <property type="entry name" value="P-loop_NTPase"/>
</dbReference>
<dbReference type="Pfam" id="PF02374">
    <property type="entry name" value="ArsA_ATPase"/>
    <property type="match status" value="1"/>
</dbReference>
<evidence type="ECO:0000313" key="2">
    <source>
        <dbReference type="EMBL" id="CAB4696335.1"/>
    </source>
</evidence>
<dbReference type="EMBL" id="CAFBMD010000060">
    <property type="protein sequence ID" value="CAB4899148.1"/>
    <property type="molecule type" value="Genomic_DNA"/>
</dbReference>
<dbReference type="EMBL" id="CAEZXW010000012">
    <property type="protein sequence ID" value="CAB4696335.1"/>
    <property type="molecule type" value="Genomic_DNA"/>
</dbReference>
<evidence type="ECO:0000313" key="6">
    <source>
        <dbReference type="EMBL" id="CAB5054896.1"/>
    </source>
</evidence>
<reference evidence="6" key="1">
    <citation type="submission" date="2020-05" db="EMBL/GenBank/DDBJ databases">
        <authorList>
            <person name="Chiriac C."/>
            <person name="Salcher M."/>
            <person name="Ghai R."/>
            <person name="Kavagutti S V."/>
        </authorList>
    </citation>
    <scope>NUCLEOTIDE SEQUENCE</scope>
</reference>
<feature type="domain" description="ArsA/GET3 Anion-transporting ATPase-like" evidence="1">
    <location>
        <begin position="11"/>
        <end position="279"/>
    </location>
</feature>
<dbReference type="PANTHER" id="PTHR10803:SF26">
    <property type="entry name" value="ANION TRANSPORTER ATPASE-RELATED"/>
    <property type="match status" value="1"/>
</dbReference>
<accession>A0A6J7TQF2</accession>
<evidence type="ECO:0000313" key="5">
    <source>
        <dbReference type="EMBL" id="CAB5035427.1"/>
    </source>
</evidence>
<evidence type="ECO:0000313" key="4">
    <source>
        <dbReference type="EMBL" id="CAB4899148.1"/>
    </source>
</evidence>
<dbReference type="EMBL" id="CAFBQF010000079">
    <property type="protein sequence ID" value="CAB5054896.1"/>
    <property type="molecule type" value="Genomic_DNA"/>
</dbReference>
<dbReference type="AlphaFoldDB" id="A0A6J7TQF2"/>